<evidence type="ECO:0000256" key="2">
    <source>
        <dbReference type="ARBA" id="ARBA00022801"/>
    </source>
</evidence>
<keyword evidence="2 7" id="KW-0378">Hydrolase</keyword>
<comment type="catalytic activity">
    <reaction evidence="5 7">
        <text>O-phospho-L-threonyl-[protein] + H2O = L-threonyl-[protein] + phosphate</text>
        <dbReference type="Rhea" id="RHEA:47004"/>
        <dbReference type="Rhea" id="RHEA-COMP:11060"/>
        <dbReference type="Rhea" id="RHEA-COMP:11605"/>
        <dbReference type="ChEBI" id="CHEBI:15377"/>
        <dbReference type="ChEBI" id="CHEBI:30013"/>
        <dbReference type="ChEBI" id="CHEBI:43474"/>
        <dbReference type="ChEBI" id="CHEBI:61977"/>
        <dbReference type="EC" id="3.1.3.16"/>
    </reaction>
</comment>
<comment type="caution">
    <text evidence="10">The sequence shown here is derived from an EMBL/GenBank/DDBJ whole genome shotgun (WGS) entry which is preliminary data.</text>
</comment>
<dbReference type="CDD" id="cd14515">
    <property type="entry name" value="DUSP3-like"/>
    <property type="match status" value="1"/>
</dbReference>
<evidence type="ECO:0000256" key="7">
    <source>
        <dbReference type="RuleBase" id="RU366038"/>
    </source>
</evidence>
<dbReference type="InterPro" id="IPR000387">
    <property type="entry name" value="Tyr_Pase_dom"/>
</dbReference>
<dbReference type="PANTHER" id="PTHR45682">
    <property type="entry name" value="AGAP008228-PA"/>
    <property type="match status" value="1"/>
</dbReference>
<dbReference type="InterPro" id="IPR000340">
    <property type="entry name" value="Dual-sp_phosphatase_cat-dom"/>
</dbReference>
<dbReference type="Gene3D" id="3.90.190.10">
    <property type="entry name" value="Protein tyrosine phosphatase superfamily"/>
    <property type="match status" value="1"/>
</dbReference>
<dbReference type="GO" id="GO:0008138">
    <property type="term" value="F:protein tyrosine/serine/threonine phosphatase activity"/>
    <property type="evidence" value="ECO:0007669"/>
    <property type="project" value="UniProtKB-UniRule"/>
</dbReference>
<feature type="domain" description="Tyrosine-protein phosphatase" evidence="8">
    <location>
        <begin position="47"/>
        <end position="197"/>
    </location>
</feature>
<accession>A0A482W421</accession>
<evidence type="ECO:0000313" key="10">
    <source>
        <dbReference type="EMBL" id="RZC39489.1"/>
    </source>
</evidence>
<name>A0A482W421_ASBVE</name>
<dbReference type="SUPFAM" id="SSF52799">
    <property type="entry name" value="(Phosphotyrosine protein) phosphatases II"/>
    <property type="match status" value="1"/>
</dbReference>
<evidence type="ECO:0000256" key="3">
    <source>
        <dbReference type="ARBA" id="ARBA00022912"/>
    </source>
</evidence>
<comment type="catalytic activity">
    <reaction evidence="7">
        <text>O-phospho-L-tyrosyl-[protein] + H2O = L-tyrosyl-[protein] + phosphate</text>
        <dbReference type="Rhea" id="RHEA:10684"/>
        <dbReference type="Rhea" id="RHEA-COMP:10136"/>
        <dbReference type="Rhea" id="RHEA-COMP:20101"/>
        <dbReference type="ChEBI" id="CHEBI:15377"/>
        <dbReference type="ChEBI" id="CHEBI:43474"/>
        <dbReference type="ChEBI" id="CHEBI:46858"/>
        <dbReference type="ChEBI" id="CHEBI:61978"/>
        <dbReference type="EC" id="3.1.3.48"/>
    </reaction>
</comment>
<dbReference type="AlphaFoldDB" id="A0A482W421"/>
<comment type="similarity">
    <text evidence="1 7">Belongs to the protein-tyrosine phosphatase family. Non-receptor class dual specificity subfamily.</text>
</comment>
<sequence length="208" mass="23584">MWRERVYNGTLRPKSEEIITGEYLNDLLGGLNVTVATNHSTKLSEAHDVNFITTGLYLGDKYAARDKRFLVRNGFTHVLNAAEGSDEYQVNTNQYYYRDAKINYLGVPGHDRPSWNISVYFEEAAKFIDQAIKGGGKVLVHCVVGISRSATLVIAYLMIYKGMNAAEALVYTFKRRRVYPNPGFLNHLAQLNTLLNKTREPPLKSYLL</sequence>
<dbReference type="EC" id="3.1.3.16" evidence="7"/>
<evidence type="ECO:0000259" key="9">
    <source>
        <dbReference type="PROSITE" id="PS50056"/>
    </source>
</evidence>
<dbReference type="Pfam" id="PF00782">
    <property type="entry name" value="DSPc"/>
    <property type="match status" value="1"/>
</dbReference>
<dbReference type="SMART" id="SM00195">
    <property type="entry name" value="DSPc"/>
    <property type="match status" value="1"/>
</dbReference>
<evidence type="ECO:0000256" key="5">
    <source>
        <dbReference type="ARBA" id="ARBA00048336"/>
    </source>
</evidence>
<dbReference type="InterPro" id="IPR020405">
    <property type="entry name" value="Atypical_DUSP_subfamA"/>
</dbReference>
<evidence type="ECO:0000313" key="11">
    <source>
        <dbReference type="Proteomes" id="UP000292052"/>
    </source>
</evidence>
<dbReference type="STRING" id="1661398.A0A482W421"/>
<dbReference type="PROSITE" id="PS00383">
    <property type="entry name" value="TYR_PHOSPHATASE_1"/>
    <property type="match status" value="1"/>
</dbReference>
<protein>
    <recommendedName>
        <fullName evidence="7">Dual specificity protein phosphatase</fullName>
        <ecNumber evidence="7">3.1.3.16</ecNumber>
        <ecNumber evidence="7">3.1.3.48</ecNumber>
    </recommendedName>
</protein>
<dbReference type="PRINTS" id="PR01908">
    <property type="entry name" value="ADSPHPHTASE"/>
</dbReference>
<dbReference type="EC" id="3.1.3.48" evidence="7"/>
<keyword evidence="3 7" id="KW-0904">Protein phosphatase</keyword>
<dbReference type="Proteomes" id="UP000292052">
    <property type="component" value="Unassembled WGS sequence"/>
</dbReference>
<reference evidence="10 11" key="1">
    <citation type="submission" date="2017-03" db="EMBL/GenBank/DDBJ databases">
        <title>Genome of the blue death feigning beetle - Asbolus verrucosus.</title>
        <authorList>
            <person name="Rider S.D."/>
        </authorList>
    </citation>
    <scope>NUCLEOTIDE SEQUENCE [LARGE SCALE GENOMIC DNA]</scope>
    <source>
        <strain evidence="10">Butters</strain>
        <tissue evidence="10">Head and leg muscle</tissue>
    </source>
</reference>
<dbReference type="GO" id="GO:0043409">
    <property type="term" value="P:negative regulation of MAPK cascade"/>
    <property type="evidence" value="ECO:0007669"/>
    <property type="project" value="TreeGrafter"/>
</dbReference>
<comment type="function">
    <text evidence="7">Dual specificity phosphatase able to dephosphorylate phosphotyrosine, phosphoserine and phosphothreonine residues, with a preference for phosphotyrosine as a substrate.</text>
</comment>
<evidence type="ECO:0000256" key="4">
    <source>
        <dbReference type="ARBA" id="ARBA00047761"/>
    </source>
</evidence>
<keyword evidence="11" id="KW-1185">Reference proteome</keyword>
<dbReference type="EMBL" id="QDEB01033989">
    <property type="protein sequence ID" value="RZC39489.1"/>
    <property type="molecule type" value="Genomic_DNA"/>
</dbReference>
<evidence type="ECO:0000259" key="8">
    <source>
        <dbReference type="PROSITE" id="PS50054"/>
    </source>
</evidence>
<dbReference type="PROSITE" id="PS50054">
    <property type="entry name" value="TYR_PHOSPHATASE_DUAL"/>
    <property type="match status" value="1"/>
</dbReference>
<dbReference type="GO" id="GO:0033549">
    <property type="term" value="F:MAP kinase phosphatase activity"/>
    <property type="evidence" value="ECO:0007669"/>
    <property type="project" value="TreeGrafter"/>
</dbReference>
<dbReference type="PANTHER" id="PTHR45682:SF1">
    <property type="entry name" value="DUAL SPECIFICITY PROTEIN PHOSPHATASE 3"/>
    <property type="match status" value="1"/>
</dbReference>
<dbReference type="InterPro" id="IPR016130">
    <property type="entry name" value="Tyr_Pase_AS"/>
</dbReference>
<dbReference type="GO" id="GO:0004725">
    <property type="term" value="F:protein tyrosine phosphatase activity"/>
    <property type="evidence" value="ECO:0007669"/>
    <property type="project" value="UniProtKB-EC"/>
</dbReference>
<dbReference type="GO" id="GO:0005737">
    <property type="term" value="C:cytoplasm"/>
    <property type="evidence" value="ECO:0007669"/>
    <property type="project" value="TreeGrafter"/>
</dbReference>
<evidence type="ECO:0000256" key="6">
    <source>
        <dbReference type="PIRSR" id="PIRSR620405-1"/>
    </source>
</evidence>
<organism evidence="10 11">
    <name type="scientific">Asbolus verrucosus</name>
    <name type="common">Desert ironclad beetle</name>
    <dbReference type="NCBI Taxonomy" id="1661398"/>
    <lineage>
        <taxon>Eukaryota</taxon>
        <taxon>Metazoa</taxon>
        <taxon>Ecdysozoa</taxon>
        <taxon>Arthropoda</taxon>
        <taxon>Hexapoda</taxon>
        <taxon>Insecta</taxon>
        <taxon>Pterygota</taxon>
        <taxon>Neoptera</taxon>
        <taxon>Endopterygota</taxon>
        <taxon>Coleoptera</taxon>
        <taxon>Polyphaga</taxon>
        <taxon>Cucujiformia</taxon>
        <taxon>Tenebrionidae</taxon>
        <taxon>Pimeliinae</taxon>
        <taxon>Asbolus</taxon>
    </lineage>
</organism>
<dbReference type="GO" id="GO:0004722">
    <property type="term" value="F:protein serine/threonine phosphatase activity"/>
    <property type="evidence" value="ECO:0007669"/>
    <property type="project" value="UniProtKB-EC"/>
</dbReference>
<dbReference type="PROSITE" id="PS50056">
    <property type="entry name" value="TYR_PHOSPHATASE_2"/>
    <property type="match status" value="1"/>
</dbReference>
<proteinExistence type="inferred from homology"/>
<evidence type="ECO:0000256" key="1">
    <source>
        <dbReference type="ARBA" id="ARBA00008601"/>
    </source>
</evidence>
<comment type="catalytic activity">
    <reaction evidence="4 7">
        <text>O-phospho-L-seryl-[protein] + H2O = L-seryl-[protein] + phosphate</text>
        <dbReference type="Rhea" id="RHEA:20629"/>
        <dbReference type="Rhea" id="RHEA-COMP:9863"/>
        <dbReference type="Rhea" id="RHEA-COMP:11604"/>
        <dbReference type="ChEBI" id="CHEBI:15377"/>
        <dbReference type="ChEBI" id="CHEBI:29999"/>
        <dbReference type="ChEBI" id="CHEBI:43474"/>
        <dbReference type="ChEBI" id="CHEBI:83421"/>
        <dbReference type="EC" id="3.1.3.16"/>
    </reaction>
</comment>
<dbReference type="PRINTS" id="PR01909">
    <property type="entry name" value="ADSPHPHTASEA"/>
</dbReference>
<dbReference type="InterPro" id="IPR029021">
    <property type="entry name" value="Prot-tyrosine_phosphatase-like"/>
</dbReference>
<dbReference type="OrthoDB" id="253091at2759"/>
<gene>
    <name evidence="10" type="ORF">BDFB_000235</name>
</gene>
<dbReference type="InterPro" id="IPR020422">
    <property type="entry name" value="TYR_PHOSPHATASE_DUAL_dom"/>
</dbReference>
<feature type="domain" description="Tyrosine specific protein phosphatases" evidence="9">
    <location>
        <begin position="119"/>
        <end position="176"/>
    </location>
</feature>
<feature type="active site" description="Phosphocysteine intermediate" evidence="6">
    <location>
        <position position="142"/>
    </location>
</feature>